<dbReference type="GO" id="GO:0005829">
    <property type="term" value="C:cytosol"/>
    <property type="evidence" value="ECO:0007669"/>
    <property type="project" value="TreeGrafter"/>
</dbReference>
<dbReference type="EMBL" id="BPWL01000003">
    <property type="protein sequence ID" value="GJJ08303.1"/>
    <property type="molecule type" value="Genomic_DNA"/>
</dbReference>
<dbReference type="Gene3D" id="3.30.1050.10">
    <property type="entry name" value="SCP2 sterol-binding domain"/>
    <property type="match status" value="1"/>
</dbReference>
<protein>
    <recommendedName>
        <fullName evidence="1">SCP2 domain-containing protein</fullName>
    </recommendedName>
</protein>
<dbReference type="Pfam" id="PF02036">
    <property type="entry name" value="SCP2"/>
    <property type="match status" value="1"/>
</dbReference>
<proteinExistence type="predicted"/>
<dbReference type="InterPro" id="IPR036527">
    <property type="entry name" value="SCP2_sterol-bd_dom_sf"/>
</dbReference>
<gene>
    <name evidence="2" type="ORF">Clacol_002514</name>
</gene>
<organism evidence="2 3">
    <name type="scientific">Clathrus columnatus</name>
    <dbReference type="NCBI Taxonomy" id="1419009"/>
    <lineage>
        <taxon>Eukaryota</taxon>
        <taxon>Fungi</taxon>
        <taxon>Dikarya</taxon>
        <taxon>Basidiomycota</taxon>
        <taxon>Agaricomycotina</taxon>
        <taxon>Agaricomycetes</taxon>
        <taxon>Phallomycetidae</taxon>
        <taxon>Phallales</taxon>
        <taxon>Clathraceae</taxon>
        <taxon>Clathrus</taxon>
    </lineage>
</organism>
<dbReference type="Proteomes" id="UP001050691">
    <property type="component" value="Unassembled WGS sequence"/>
</dbReference>
<dbReference type="AlphaFoldDB" id="A0AAV5A534"/>
<dbReference type="PANTHER" id="PTHR10094">
    <property type="entry name" value="STEROL CARRIER PROTEIN 2 SCP-2 FAMILY PROTEIN"/>
    <property type="match status" value="1"/>
</dbReference>
<feature type="domain" description="SCP2" evidence="1">
    <location>
        <begin position="11"/>
        <end position="72"/>
    </location>
</feature>
<dbReference type="SUPFAM" id="SSF55718">
    <property type="entry name" value="SCP-like"/>
    <property type="match status" value="1"/>
</dbReference>
<evidence type="ECO:0000259" key="1">
    <source>
        <dbReference type="Pfam" id="PF02036"/>
    </source>
</evidence>
<sequence length="74" mass="7998">MSDINIPGFATNGIFEIRVNNSEGKEAVWTIDLKKTGTVYKGPAKPKADVTLIFNDDVFVSIADGKAAKTRAKL</sequence>
<evidence type="ECO:0000313" key="3">
    <source>
        <dbReference type="Proteomes" id="UP001050691"/>
    </source>
</evidence>
<accession>A0AAV5A534</accession>
<evidence type="ECO:0000313" key="2">
    <source>
        <dbReference type="EMBL" id="GJJ08303.1"/>
    </source>
</evidence>
<dbReference type="PANTHER" id="PTHR10094:SF28">
    <property type="entry name" value="SCP2 DOMAIN-CONTAINING PROTEIN"/>
    <property type="match status" value="1"/>
</dbReference>
<reference evidence="2" key="1">
    <citation type="submission" date="2021-10" db="EMBL/GenBank/DDBJ databases">
        <title>De novo Genome Assembly of Clathrus columnatus (Basidiomycota, Fungi) Using Illumina and Nanopore Sequence Data.</title>
        <authorList>
            <person name="Ogiso-Tanaka E."/>
            <person name="Itagaki H."/>
            <person name="Hosoya T."/>
            <person name="Hosaka K."/>
        </authorList>
    </citation>
    <scope>NUCLEOTIDE SEQUENCE</scope>
    <source>
        <strain evidence="2">MO-923</strain>
    </source>
</reference>
<keyword evidence="3" id="KW-1185">Reference proteome</keyword>
<dbReference type="InterPro" id="IPR003033">
    <property type="entry name" value="SCP2_sterol-bd_dom"/>
</dbReference>
<comment type="caution">
    <text evidence="2">The sequence shown here is derived from an EMBL/GenBank/DDBJ whole genome shotgun (WGS) entry which is preliminary data.</text>
</comment>
<name>A0AAV5A534_9AGAM</name>